<keyword evidence="6" id="KW-1185">Reference proteome</keyword>
<evidence type="ECO:0000256" key="1">
    <source>
        <dbReference type="ARBA" id="ARBA00006739"/>
    </source>
</evidence>
<dbReference type="AlphaFoldDB" id="A0A0N8NTM6"/>
<dbReference type="PANTHER" id="PTHR43630">
    <property type="entry name" value="POLY-BETA-1,6-N-ACETYL-D-GLUCOSAMINE SYNTHASE"/>
    <property type="match status" value="1"/>
</dbReference>
<comment type="similarity">
    <text evidence="1">Belongs to the glycosyltransferase 2 family.</text>
</comment>
<dbReference type="InterPro" id="IPR029044">
    <property type="entry name" value="Nucleotide-diphossugar_trans"/>
</dbReference>
<evidence type="ECO:0000256" key="2">
    <source>
        <dbReference type="ARBA" id="ARBA00022676"/>
    </source>
</evidence>
<dbReference type="EC" id="2.4.1.-" evidence="5"/>
<organism evidence="5 6">
    <name type="scientific">Oxobacter pfennigii</name>
    <dbReference type="NCBI Taxonomy" id="36849"/>
    <lineage>
        <taxon>Bacteria</taxon>
        <taxon>Bacillati</taxon>
        <taxon>Bacillota</taxon>
        <taxon>Clostridia</taxon>
        <taxon>Eubacteriales</taxon>
        <taxon>Clostridiaceae</taxon>
        <taxon>Oxobacter</taxon>
    </lineage>
</organism>
<keyword evidence="4" id="KW-1133">Transmembrane helix</keyword>
<keyword evidence="4" id="KW-0812">Transmembrane</keyword>
<feature type="transmembrane region" description="Helical" evidence="4">
    <location>
        <begin position="15"/>
        <end position="36"/>
    </location>
</feature>
<evidence type="ECO:0000313" key="5">
    <source>
        <dbReference type="EMBL" id="KPU45256.1"/>
    </source>
</evidence>
<dbReference type="EMBL" id="LKET01000026">
    <property type="protein sequence ID" value="KPU45256.1"/>
    <property type="molecule type" value="Genomic_DNA"/>
</dbReference>
<feature type="transmembrane region" description="Helical" evidence="4">
    <location>
        <begin position="376"/>
        <end position="402"/>
    </location>
</feature>
<keyword evidence="2 5" id="KW-0328">Glycosyltransferase</keyword>
<protein>
    <submittedName>
        <fullName evidence="5">Poly-beta-1,6-N-acetyl-D-glucosamine synthase</fullName>
        <ecNumber evidence="5">2.4.1.-</ecNumber>
    </submittedName>
</protein>
<dbReference type="CDD" id="cd06423">
    <property type="entry name" value="CESA_like"/>
    <property type="match status" value="1"/>
</dbReference>
<dbReference type="OrthoDB" id="9768769at2"/>
<comment type="caution">
    <text evidence="5">The sequence shown here is derived from an EMBL/GenBank/DDBJ whole genome shotgun (WGS) entry which is preliminary data.</text>
</comment>
<keyword evidence="3 5" id="KW-0808">Transferase</keyword>
<evidence type="ECO:0000313" key="6">
    <source>
        <dbReference type="Proteomes" id="UP000050326"/>
    </source>
</evidence>
<dbReference type="Proteomes" id="UP000050326">
    <property type="component" value="Unassembled WGS sequence"/>
</dbReference>
<dbReference type="SUPFAM" id="SSF53448">
    <property type="entry name" value="Nucleotide-diphospho-sugar transferases"/>
    <property type="match status" value="1"/>
</dbReference>
<dbReference type="RefSeq" id="WP_054874246.1">
    <property type="nucleotide sequence ID" value="NZ_LKET01000026.1"/>
</dbReference>
<dbReference type="PATRIC" id="fig|36849.3.peg.1227"/>
<feature type="transmembrane region" description="Helical" evidence="4">
    <location>
        <begin position="343"/>
        <end position="364"/>
    </location>
</feature>
<sequence>MLQGIYDYLLMGSLFSIWIVVLINMVLVNSGFISYIKHNKDEKKARVINNPPFVSILVPAHNEAKVIGKTVQSLLSLNYENDRYEIIVVNDNSSDNSAEVLQKIKERNPDRNLIIINTDNVTGGKGKSNALNIGFEQSKGSLIAIYDADNTPERQALYELVYAIQKDNKAGAVIGKFRCRNKNKNLLTRFINLEGIYFQWMAQAGRWQLLKLCTIPGTNFIIRRSILESIGGWDTKAITEDTEISFRIYMMGYHIRFCPYSASWEQEPENIAVWLKQRNRWVKGNYYVLVKNFRYLFNSKAGPVRFDLFYFLSVYVFFLTGAVVSDLIFILSVGGFIETHIMGYSLLIWFMAYVIFILSVLISTSTERGELNASNFGIIIIMYFTYCKLWTFIAVIGFIGFIRDMILKRETKWYKTERFD</sequence>
<accession>A0A0N8NTM6</accession>
<keyword evidence="4" id="KW-0472">Membrane</keyword>
<reference evidence="5 6" key="1">
    <citation type="submission" date="2015-09" db="EMBL/GenBank/DDBJ databases">
        <title>Genome sequence of Oxobacter pfennigii DSM 3222.</title>
        <authorList>
            <person name="Poehlein A."/>
            <person name="Bengelsdorf F.R."/>
            <person name="Schiel-Bengelsdorf B."/>
            <person name="Duerre P."/>
            <person name="Daniel R."/>
        </authorList>
    </citation>
    <scope>NUCLEOTIDE SEQUENCE [LARGE SCALE GENOMIC DNA]</scope>
    <source>
        <strain evidence="5 6">DSM 3222</strain>
    </source>
</reference>
<dbReference type="Pfam" id="PF13641">
    <property type="entry name" value="Glyco_tranf_2_3"/>
    <property type="match status" value="1"/>
</dbReference>
<gene>
    <name evidence="5" type="primary">icaA</name>
    <name evidence="5" type="ORF">OXPF_11480</name>
</gene>
<evidence type="ECO:0000256" key="4">
    <source>
        <dbReference type="SAM" id="Phobius"/>
    </source>
</evidence>
<dbReference type="Gene3D" id="3.90.550.10">
    <property type="entry name" value="Spore Coat Polysaccharide Biosynthesis Protein SpsA, Chain A"/>
    <property type="match status" value="1"/>
</dbReference>
<dbReference type="GO" id="GO:0016757">
    <property type="term" value="F:glycosyltransferase activity"/>
    <property type="evidence" value="ECO:0007669"/>
    <property type="project" value="UniProtKB-KW"/>
</dbReference>
<name>A0A0N8NTM6_9CLOT</name>
<evidence type="ECO:0000256" key="3">
    <source>
        <dbReference type="ARBA" id="ARBA00022679"/>
    </source>
</evidence>
<dbReference type="STRING" id="36849.OXPF_11480"/>
<feature type="transmembrane region" description="Helical" evidence="4">
    <location>
        <begin position="308"/>
        <end position="331"/>
    </location>
</feature>
<dbReference type="PANTHER" id="PTHR43630:SF1">
    <property type="entry name" value="POLY-BETA-1,6-N-ACETYL-D-GLUCOSAMINE SYNTHASE"/>
    <property type="match status" value="1"/>
</dbReference>
<proteinExistence type="inferred from homology"/>